<accession>A0A4R1RY35</accession>
<dbReference type="InterPro" id="IPR036390">
    <property type="entry name" value="WH_DNA-bd_sf"/>
</dbReference>
<dbReference type="AlphaFoldDB" id="A0A4R1RY35"/>
<reference evidence="5 6" key="1">
    <citation type="submission" date="2019-03" db="EMBL/GenBank/DDBJ databases">
        <title>Genomic Encyclopedia of Type Strains, Phase IV (KMG-IV): sequencing the most valuable type-strain genomes for metagenomic binning, comparative biology and taxonomic classification.</title>
        <authorList>
            <person name="Goeker M."/>
        </authorList>
    </citation>
    <scope>NUCLEOTIDE SEQUENCE [LARGE SCALE GENOMIC DNA]</scope>
    <source>
        <strain evidence="5 6">LX-B</strain>
    </source>
</reference>
<evidence type="ECO:0000256" key="3">
    <source>
        <dbReference type="ARBA" id="ARBA00023163"/>
    </source>
</evidence>
<gene>
    <name evidence="5" type="ORF">EDC14_100779</name>
</gene>
<protein>
    <submittedName>
        <fullName evidence="5">HxlR family transcriptional regulator</fullName>
    </submittedName>
</protein>
<evidence type="ECO:0000256" key="1">
    <source>
        <dbReference type="ARBA" id="ARBA00023015"/>
    </source>
</evidence>
<organism evidence="5 6">
    <name type="scientific">Hydrogenispora ethanolica</name>
    <dbReference type="NCBI Taxonomy" id="1082276"/>
    <lineage>
        <taxon>Bacteria</taxon>
        <taxon>Bacillati</taxon>
        <taxon>Bacillota</taxon>
        <taxon>Hydrogenispora</taxon>
    </lineage>
</organism>
<feature type="domain" description="HTH hxlR-type" evidence="4">
    <location>
        <begin position="9"/>
        <end position="109"/>
    </location>
</feature>
<evidence type="ECO:0000313" key="6">
    <source>
        <dbReference type="Proteomes" id="UP000295008"/>
    </source>
</evidence>
<dbReference type="PANTHER" id="PTHR33204:SF37">
    <property type="entry name" value="HTH-TYPE TRANSCRIPTIONAL REGULATOR YODB"/>
    <property type="match status" value="1"/>
</dbReference>
<proteinExistence type="predicted"/>
<dbReference type="PROSITE" id="PS51118">
    <property type="entry name" value="HTH_HXLR"/>
    <property type="match status" value="1"/>
</dbReference>
<dbReference type="InterPro" id="IPR036388">
    <property type="entry name" value="WH-like_DNA-bd_sf"/>
</dbReference>
<dbReference type="Gene3D" id="1.10.10.10">
    <property type="entry name" value="Winged helix-like DNA-binding domain superfamily/Winged helix DNA-binding domain"/>
    <property type="match status" value="1"/>
</dbReference>
<dbReference type="EMBL" id="SLUN01000007">
    <property type="protein sequence ID" value="TCL71616.1"/>
    <property type="molecule type" value="Genomic_DNA"/>
</dbReference>
<dbReference type="GO" id="GO:0003677">
    <property type="term" value="F:DNA binding"/>
    <property type="evidence" value="ECO:0007669"/>
    <property type="project" value="UniProtKB-KW"/>
</dbReference>
<sequence>MEESLEKTCPPNVECSIEKALEILEGKWSFLIIKELFEGVRRFGELRHAMPGISPKTLAGRLRELEAKGILTRTAYPTIPPTVEYELTEKGRSLKPVIVEMKLWGAKWS</sequence>
<comment type="caution">
    <text evidence="5">The sequence shown here is derived from an EMBL/GenBank/DDBJ whole genome shotgun (WGS) entry which is preliminary data.</text>
</comment>
<name>A0A4R1RY35_HYDET</name>
<dbReference type="RefSeq" id="WP_424337403.1">
    <property type="nucleotide sequence ID" value="NZ_SLUN01000007.1"/>
</dbReference>
<dbReference type="InterPro" id="IPR002577">
    <property type="entry name" value="HTH_HxlR"/>
</dbReference>
<keyword evidence="2" id="KW-0238">DNA-binding</keyword>
<dbReference type="PANTHER" id="PTHR33204">
    <property type="entry name" value="TRANSCRIPTIONAL REGULATOR, MARR FAMILY"/>
    <property type="match status" value="1"/>
</dbReference>
<evidence type="ECO:0000313" key="5">
    <source>
        <dbReference type="EMBL" id="TCL71616.1"/>
    </source>
</evidence>
<keyword evidence="1" id="KW-0805">Transcription regulation</keyword>
<evidence type="ECO:0000256" key="2">
    <source>
        <dbReference type="ARBA" id="ARBA00023125"/>
    </source>
</evidence>
<keyword evidence="6" id="KW-1185">Reference proteome</keyword>
<dbReference type="Pfam" id="PF01638">
    <property type="entry name" value="HxlR"/>
    <property type="match status" value="1"/>
</dbReference>
<keyword evidence="3" id="KW-0804">Transcription</keyword>
<dbReference type="SUPFAM" id="SSF46785">
    <property type="entry name" value="Winged helix' DNA-binding domain"/>
    <property type="match status" value="1"/>
</dbReference>
<evidence type="ECO:0000259" key="4">
    <source>
        <dbReference type="PROSITE" id="PS51118"/>
    </source>
</evidence>
<dbReference type="Proteomes" id="UP000295008">
    <property type="component" value="Unassembled WGS sequence"/>
</dbReference>